<dbReference type="AlphaFoldDB" id="A0A3G9ISY4"/>
<organism evidence="1 2">
    <name type="scientific">Paenibacillus baekrokdamisoli</name>
    <dbReference type="NCBI Taxonomy" id="1712516"/>
    <lineage>
        <taxon>Bacteria</taxon>
        <taxon>Bacillati</taxon>
        <taxon>Bacillota</taxon>
        <taxon>Bacilli</taxon>
        <taxon>Bacillales</taxon>
        <taxon>Paenibacillaceae</taxon>
        <taxon>Paenibacillus</taxon>
    </lineage>
</organism>
<dbReference type="RefSeq" id="WP_125659296.1">
    <property type="nucleotide sequence ID" value="NZ_AP019308.1"/>
</dbReference>
<dbReference type="KEGG" id="pbk:Back11_33120"/>
<reference evidence="1 2" key="1">
    <citation type="submission" date="2018-11" db="EMBL/GenBank/DDBJ databases">
        <title>Complete genome sequence of Paenibacillus baekrokdamisoli strain KCTC 33723.</title>
        <authorList>
            <person name="Kang S.W."/>
            <person name="Lee K.C."/>
            <person name="Kim K.K."/>
            <person name="Kim J.S."/>
            <person name="Kim D.S."/>
            <person name="Ko S.H."/>
            <person name="Yang S.H."/>
            <person name="Lee J.S."/>
        </authorList>
    </citation>
    <scope>NUCLEOTIDE SEQUENCE [LARGE SCALE GENOMIC DNA]</scope>
    <source>
        <strain evidence="1 2">KCTC 33723</strain>
    </source>
</reference>
<gene>
    <name evidence="1" type="ORF">Back11_33120</name>
</gene>
<evidence type="ECO:0000313" key="2">
    <source>
        <dbReference type="Proteomes" id="UP000275368"/>
    </source>
</evidence>
<protein>
    <submittedName>
        <fullName evidence="1">Uncharacterized protein</fullName>
    </submittedName>
</protein>
<proteinExistence type="predicted"/>
<dbReference type="Proteomes" id="UP000275368">
    <property type="component" value="Chromosome"/>
</dbReference>
<keyword evidence="2" id="KW-1185">Reference proteome</keyword>
<sequence>MKSNRLRVLALFLGLLVIILLFFLYIPPGNRVVADFVRNTRLEQYAKIIGVKIEKKYPPQPKVMAGTVDIPTTQSTYCWGKLGCADYAGGIIMVKNKIKAIVSPDTLIKIKYNYSTSPSKLTVTQLEENNKSILVQLSNNCFQAPKESGVYYYEISASWQTKGDTSSVFAIEVK</sequence>
<evidence type="ECO:0000313" key="1">
    <source>
        <dbReference type="EMBL" id="BBH21967.1"/>
    </source>
</evidence>
<dbReference type="OrthoDB" id="1797983at2"/>
<dbReference type="EMBL" id="AP019308">
    <property type="protein sequence ID" value="BBH21967.1"/>
    <property type="molecule type" value="Genomic_DNA"/>
</dbReference>
<accession>A0A3G9ISY4</accession>
<name>A0A3G9ISY4_9BACL</name>